<dbReference type="Pfam" id="PF00112">
    <property type="entry name" value="Peptidase_C1"/>
    <property type="match status" value="1"/>
</dbReference>
<evidence type="ECO:0000313" key="3">
    <source>
        <dbReference type="Proteomes" id="UP000214646"/>
    </source>
</evidence>
<dbReference type="Proteomes" id="UP000214646">
    <property type="component" value="Unassembled WGS sequence"/>
</dbReference>
<dbReference type="AlphaFoldDB" id="A0A225E4L0"/>
<comment type="caution">
    <text evidence="2">The sequence shown here is derived from an EMBL/GenBank/DDBJ whole genome shotgun (WGS) entry which is preliminary data.</text>
</comment>
<dbReference type="GO" id="GO:0008234">
    <property type="term" value="F:cysteine-type peptidase activity"/>
    <property type="evidence" value="ECO:0007669"/>
    <property type="project" value="InterPro"/>
</dbReference>
<accession>A0A225E4L0</accession>
<dbReference type="OrthoDB" id="3648721at2"/>
<dbReference type="RefSeq" id="WP_161967295.1">
    <property type="nucleotide sequence ID" value="NZ_NIDE01000002.1"/>
</dbReference>
<evidence type="ECO:0000259" key="1">
    <source>
        <dbReference type="Pfam" id="PF00112"/>
    </source>
</evidence>
<evidence type="ECO:0000313" key="2">
    <source>
        <dbReference type="EMBL" id="OWK45738.1"/>
    </source>
</evidence>
<dbReference type="InterPro" id="IPR000668">
    <property type="entry name" value="Peptidase_C1A_C"/>
</dbReference>
<dbReference type="GO" id="GO:0006508">
    <property type="term" value="P:proteolysis"/>
    <property type="evidence" value="ECO:0007669"/>
    <property type="project" value="InterPro"/>
</dbReference>
<reference evidence="3" key="1">
    <citation type="submission" date="2017-06" db="EMBL/GenBank/DDBJ databases">
        <title>Genome analysis of Fimbriiglobus ruber SP5, the first member of the order Planctomycetales with confirmed chitinolytic capability.</title>
        <authorList>
            <person name="Ravin N.V."/>
            <person name="Rakitin A.L."/>
            <person name="Ivanova A.A."/>
            <person name="Beletsky A.V."/>
            <person name="Kulichevskaya I.S."/>
            <person name="Mardanov A.V."/>
            <person name="Dedysh S.N."/>
        </authorList>
    </citation>
    <scope>NUCLEOTIDE SEQUENCE [LARGE SCALE GENOMIC DNA]</scope>
    <source>
        <strain evidence="3">SP5</strain>
    </source>
</reference>
<gene>
    <name evidence="2" type="ORF">FRUB_02069</name>
</gene>
<dbReference type="Gene3D" id="3.90.70.10">
    <property type="entry name" value="Cysteine proteinases"/>
    <property type="match status" value="1"/>
</dbReference>
<organism evidence="2 3">
    <name type="scientific">Fimbriiglobus ruber</name>
    <dbReference type="NCBI Taxonomy" id="1908690"/>
    <lineage>
        <taxon>Bacteria</taxon>
        <taxon>Pseudomonadati</taxon>
        <taxon>Planctomycetota</taxon>
        <taxon>Planctomycetia</taxon>
        <taxon>Gemmatales</taxon>
        <taxon>Gemmataceae</taxon>
        <taxon>Fimbriiglobus</taxon>
    </lineage>
</organism>
<dbReference type="EMBL" id="NIDE01000002">
    <property type="protein sequence ID" value="OWK45738.1"/>
    <property type="molecule type" value="Genomic_DNA"/>
</dbReference>
<name>A0A225E4L0_9BACT</name>
<dbReference type="InterPro" id="IPR038765">
    <property type="entry name" value="Papain-like_cys_pep_sf"/>
</dbReference>
<protein>
    <recommendedName>
        <fullName evidence="1">Peptidase C1A papain C-terminal domain-containing protein</fullName>
    </recommendedName>
</protein>
<feature type="domain" description="Peptidase C1A papain C-terminal" evidence="1">
    <location>
        <begin position="47"/>
        <end position="238"/>
    </location>
</feature>
<keyword evidence="3" id="KW-1185">Reference proteome</keyword>
<proteinExistence type="predicted"/>
<sequence length="272" mass="29088">MSLPIFHDGIAPRKLGNIAPTHSKTGLKVFGSAAAPQTGTVLPRDQWREVDLSGFVTKIADQGQVGECNAADTCQLLQVCRAMEGLPFVELSAGNLYGRINGGYGQDNGSLLEDALAEAMKTGIASVAFAGFQDFYPDHWKTGWEADAAKHRVLEAYVCPTFDHLTSALQQGFALSVGVTWCDNYNPDADGWLPPYQGTNVGGHAICGVGLAQRNGVWGIRCANSWTAQWGDKGFFVIPEPLFAGPVGGWWACRGVVRESDAENLPAPQFGA</sequence>
<dbReference type="SUPFAM" id="SSF54001">
    <property type="entry name" value="Cysteine proteinases"/>
    <property type="match status" value="1"/>
</dbReference>